<organism evidence="2">
    <name type="scientific">Picea glauca</name>
    <name type="common">White spruce</name>
    <name type="synonym">Pinus glauca</name>
    <dbReference type="NCBI Taxonomy" id="3330"/>
    <lineage>
        <taxon>Eukaryota</taxon>
        <taxon>Viridiplantae</taxon>
        <taxon>Streptophyta</taxon>
        <taxon>Embryophyta</taxon>
        <taxon>Tracheophyta</taxon>
        <taxon>Spermatophyta</taxon>
        <taxon>Pinopsida</taxon>
        <taxon>Pinidae</taxon>
        <taxon>Conifers I</taxon>
        <taxon>Pinales</taxon>
        <taxon>Pinaceae</taxon>
        <taxon>Picea</taxon>
    </lineage>
</organism>
<gene>
    <name evidence="2" type="ORF">ABT39_MTgene2839</name>
</gene>
<geneLocation type="mitochondrion" evidence="2"/>
<feature type="compositionally biased region" description="Polar residues" evidence="1">
    <location>
        <begin position="14"/>
        <end position="25"/>
    </location>
</feature>
<sequence length="44" mass="4958">MNGFSKMMSLMGRQVTTEPSANSNKHVPFIPQLTPHTIPYFSPH</sequence>
<evidence type="ECO:0000256" key="1">
    <source>
        <dbReference type="SAM" id="MobiDB-lite"/>
    </source>
</evidence>
<dbReference type="AlphaFoldDB" id="A0A101M2B6"/>
<protein>
    <submittedName>
        <fullName evidence="2">Uncharacterized protein</fullName>
    </submittedName>
</protein>
<reference evidence="2" key="1">
    <citation type="journal article" date="2015" name="Genome Biol. Evol.">
        <title>Organellar Genomes of White Spruce (Picea glauca): Assembly and Annotation.</title>
        <authorList>
            <person name="Jackman S.D."/>
            <person name="Warren R.L."/>
            <person name="Gibb E.A."/>
            <person name="Vandervalk B.P."/>
            <person name="Mohamadi H."/>
            <person name="Chu J."/>
            <person name="Raymond A."/>
            <person name="Pleasance S."/>
            <person name="Coope R."/>
            <person name="Wildung M.R."/>
            <person name="Ritland C.E."/>
            <person name="Bousquet J."/>
            <person name="Jones S.J."/>
            <person name="Bohlmann J."/>
            <person name="Birol I."/>
        </authorList>
    </citation>
    <scope>NUCLEOTIDE SEQUENCE [LARGE SCALE GENOMIC DNA]</scope>
    <source>
        <tissue evidence="2">Flushing bud</tissue>
    </source>
</reference>
<comment type="caution">
    <text evidence="2">The sequence shown here is derived from an EMBL/GenBank/DDBJ whole genome shotgun (WGS) entry which is preliminary data.</text>
</comment>
<dbReference type="EMBL" id="LKAM01000002">
    <property type="protein sequence ID" value="KUM49614.1"/>
    <property type="molecule type" value="Genomic_DNA"/>
</dbReference>
<keyword evidence="2" id="KW-0496">Mitochondrion</keyword>
<evidence type="ECO:0000313" key="2">
    <source>
        <dbReference type="EMBL" id="KUM49614.1"/>
    </source>
</evidence>
<proteinExistence type="predicted"/>
<feature type="region of interest" description="Disordered" evidence="1">
    <location>
        <begin position="1"/>
        <end position="44"/>
    </location>
</feature>
<name>A0A101M2B6_PICGL</name>
<accession>A0A101M2B6</accession>